<dbReference type="Gene3D" id="3.40.640.10">
    <property type="entry name" value="Type I PLP-dependent aspartate aminotransferase-like (Major domain)"/>
    <property type="match status" value="1"/>
</dbReference>
<proteinExistence type="inferred from homology"/>
<dbReference type="Proteomes" id="UP000320359">
    <property type="component" value="Unassembled WGS sequence"/>
</dbReference>
<dbReference type="OrthoDB" id="9807157at2"/>
<sequence length="405" mass="44280">MTRQPGNPNRRRPFDMLRERIAENLATIKAAGLWRQLEPWPYPADSFHGQFASNDYLALRAHPKVLEAFHQGLQKWGAGSGASPLVVGYSNAHHELTEQLADWLGFDRVLLFSSGYAANQGVLQTLQSVGAVPILDRFAHASLYDGIKTLPVHRFKHNELSDAKTKITSVKAQMPEGTPLLVSEGVFSMDGDSAPIAGLSALVRQQNGLLFIDDAHGVGVTGERGRGAMDSRGSDGIDILSGTFGKAFGLGGAFVASDQQICDYMVQKCRHLIYSTAFTGAQAMAIQASLGVIQAEPERRGMLTRNISRFRDYAAQLQLRLLPSSTPIQPLVIGTSELALRLSHALRTENIRCIAMRPPTVAKGTERLRFTLSAGHTETDIDALFSALVRIFHQDKELHEACVVR</sequence>
<evidence type="ECO:0000256" key="3">
    <source>
        <dbReference type="ARBA" id="ARBA00010008"/>
    </source>
</evidence>
<comment type="catalytic activity">
    <reaction evidence="11">
        <text>6-carboxyhexanoyl-[ACP] + L-alanine + H(+) = (8S)-8-amino-7-oxononanoate + holo-[ACP] + CO2</text>
        <dbReference type="Rhea" id="RHEA:42288"/>
        <dbReference type="Rhea" id="RHEA-COMP:9685"/>
        <dbReference type="Rhea" id="RHEA-COMP:9955"/>
        <dbReference type="ChEBI" id="CHEBI:15378"/>
        <dbReference type="ChEBI" id="CHEBI:16526"/>
        <dbReference type="ChEBI" id="CHEBI:57972"/>
        <dbReference type="ChEBI" id="CHEBI:64479"/>
        <dbReference type="ChEBI" id="CHEBI:78846"/>
        <dbReference type="ChEBI" id="CHEBI:149468"/>
        <dbReference type="EC" id="2.3.1.47"/>
    </reaction>
</comment>
<evidence type="ECO:0000256" key="7">
    <source>
        <dbReference type="ARBA" id="ARBA00022756"/>
    </source>
</evidence>
<dbReference type="SUPFAM" id="SSF53383">
    <property type="entry name" value="PLP-dependent transferases"/>
    <property type="match status" value="1"/>
</dbReference>
<evidence type="ECO:0000313" key="15">
    <source>
        <dbReference type="Proteomes" id="UP000320359"/>
    </source>
</evidence>
<evidence type="ECO:0000256" key="1">
    <source>
        <dbReference type="ARBA" id="ARBA00001933"/>
    </source>
</evidence>
<dbReference type="InterPro" id="IPR050087">
    <property type="entry name" value="AON_synthase_class-II"/>
</dbReference>
<evidence type="ECO:0000256" key="2">
    <source>
        <dbReference type="ARBA" id="ARBA00004746"/>
    </source>
</evidence>
<comment type="subunit">
    <text evidence="4">Homodimer.</text>
</comment>
<dbReference type="Pfam" id="PF00155">
    <property type="entry name" value="Aminotran_1_2"/>
    <property type="match status" value="1"/>
</dbReference>
<dbReference type="AlphaFoldDB" id="A0A552X428"/>
<dbReference type="PROSITE" id="PS00599">
    <property type="entry name" value="AA_TRANSFER_CLASS_2"/>
    <property type="match status" value="1"/>
</dbReference>
<dbReference type="GO" id="GO:0008710">
    <property type="term" value="F:8-amino-7-oxononanoate synthase activity"/>
    <property type="evidence" value="ECO:0007669"/>
    <property type="project" value="UniProtKB-EC"/>
</dbReference>
<dbReference type="Gene3D" id="3.90.1150.10">
    <property type="entry name" value="Aspartate Aminotransferase, domain 1"/>
    <property type="match status" value="1"/>
</dbReference>
<keyword evidence="7" id="KW-0093">Biotin biosynthesis</keyword>
<comment type="similarity">
    <text evidence="3">Belongs to the class-II pyridoxal-phosphate-dependent aminotransferase family. BioF subfamily.</text>
</comment>
<comment type="pathway">
    <text evidence="2">Cofactor biosynthesis; biotin biosynthesis.</text>
</comment>
<protein>
    <recommendedName>
        <fullName evidence="5">8-amino-7-oxononanoate synthase</fullName>
        <ecNumber evidence="5">2.3.1.47</ecNumber>
    </recommendedName>
    <alternativeName>
        <fullName evidence="9">7-keto-8-amino-pelargonic acid synthase</fullName>
    </alternativeName>
    <alternativeName>
        <fullName evidence="10">8-amino-7-ketopelargonate synthase</fullName>
    </alternativeName>
</protein>
<evidence type="ECO:0000256" key="12">
    <source>
        <dbReference type="RuleBase" id="RU003693"/>
    </source>
</evidence>
<evidence type="ECO:0000256" key="9">
    <source>
        <dbReference type="ARBA" id="ARBA00032610"/>
    </source>
</evidence>
<dbReference type="GO" id="GO:0009102">
    <property type="term" value="P:biotin biosynthetic process"/>
    <property type="evidence" value="ECO:0007669"/>
    <property type="project" value="UniProtKB-KW"/>
</dbReference>
<dbReference type="PANTHER" id="PTHR13693">
    <property type="entry name" value="CLASS II AMINOTRANSFERASE/8-AMINO-7-OXONONANOATE SYNTHASE"/>
    <property type="match status" value="1"/>
</dbReference>
<dbReference type="RefSeq" id="WP_143234202.1">
    <property type="nucleotide sequence ID" value="NZ_VJWL01000001.1"/>
</dbReference>
<feature type="domain" description="Aminotransferase class I/classII large" evidence="13">
    <location>
        <begin position="51"/>
        <end position="388"/>
    </location>
</feature>
<evidence type="ECO:0000256" key="5">
    <source>
        <dbReference type="ARBA" id="ARBA00013187"/>
    </source>
</evidence>
<dbReference type="InterPro" id="IPR015422">
    <property type="entry name" value="PyrdxlP-dep_Trfase_small"/>
</dbReference>
<dbReference type="EC" id="2.3.1.47" evidence="5"/>
<comment type="cofactor">
    <cofactor evidence="1 12">
        <name>pyridoxal 5'-phosphate</name>
        <dbReference type="ChEBI" id="CHEBI:597326"/>
    </cofactor>
</comment>
<keyword evidence="8 12" id="KW-0663">Pyridoxal phosphate</keyword>
<dbReference type="GO" id="GO:0030170">
    <property type="term" value="F:pyridoxal phosphate binding"/>
    <property type="evidence" value="ECO:0007669"/>
    <property type="project" value="InterPro"/>
</dbReference>
<dbReference type="EMBL" id="VJWL01000001">
    <property type="protein sequence ID" value="TRW49781.1"/>
    <property type="molecule type" value="Genomic_DNA"/>
</dbReference>
<dbReference type="PANTHER" id="PTHR13693:SF100">
    <property type="entry name" value="8-AMINO-7-OXONONANOATE SYNTHASE"/>
    <property type="match status" value="1"/>
</dbReference>
<evidence type="ECO:0000256" key="11">
    <source>
        <dbReference type="ARBA" id="ARBA00047715"/>
    </source>
</evidence>
<reference evidence="14 15" key="1">
    <citation type="submission" date="2019-07" db="EMBL/GenBank/DDBJ databases">
        <authorList>
            <person name="Yang M."/>
            <person name="Zhao D."/>
            <person name="Xiang H."/>
        </authorList>
    </citation>
    <scope>NUCLEOTIDE SEQUENCE [LARGE SCALE GENOMIC DNA]</scope>
    <source>
        <strain evidence="14 15">IM1326</strain>
    </source>
</reference>
<evidence type="ECO:0000256" key="8">
    <source>
        <dbReference type="ARBA" id="ARBA00022898"/>
    </source>
</evidence>
<evidence type="ECO:0000259" key="13">
    <source>
        <dbReference type="Pfam" id="PF00155"/>
    </source>
</evidence>
<evidence type="ECO:0000256" key="4">
    <source>
        <dbReference type="ARBA" id="ARBA00011738"/>
    </source>
</evidence>
<organism evidence="14 15">
    <name type="scientific">Aliidiomarina halalkaliphila</name>
    <dbReference type="NCBI Taxonomy" id="2593535"/>
    <lineage>
        <taxon>Bacteria</taxon>
        <taxon>Pseudomonadati</taxon>
        <taxon>Pseudomonadota</taxon>
        <taxon>Gammaproteobacteria</taxon>
        <taxon>Alteromonadales</taxon>
        <taxon>Idiomarinaceae</taxon>
        <taxon>Aliidiomarina</taxon>
    </lineage>
</organism>
<evidence type="ECO:0000256" key="6">
    <source>
        <dbReference type="ARBA" id="ARBA00022679"/>
    </source>
</evidence>
<evidence type="ECO:0000313" key="14">
    <source>
        <dbReference type="EMBL" id="TRW49781.1"/>
    </source>
</evidence>
<dbReference type="InterPro" id="IPR015421">
    <property type="entry name" value="PyrdxlP-dep_Trfase_major"/>
</dbReference>
<dbReference type="InterPro" id="IPR004839">
    <property type="entry name" value="Aminotransferase_I/II_large"/>
</dbReference>
<comment type="caution">
    <text evidence="14">The sequence shown here is derived from an EMBL/GenBank/DDBJ whole genome shotgun (WGS) entry which is preliminary data.</text>
</comment>
<keyword evidence="6" id="KW-0808">Transferase</keyword>
<gene>
    <name evidence="14" type="ORF">FM042_02680</name>
</gene>
<dbReference type="InterPro" id="IPR001917">
    <property type="entry name" value="Aminotrans_II_pyridoxalP_BS"/>
</dbReference>
<keyword evidence="15" id="KW-1185">Reference proteome</keyword>
<accession>A0A552X428</accession>
<dbReference type="InterPro" id="IPR015424">
    <property type="entry name" value="PyrdxlP-dep_Trfase"/>
</dbReference>
<name>A0A552X428_9GAMM</name>
<evidence type="ECO:0000256" key="10">
    <source>
        <dbReference type="ARBA" id="ARBA00033381"/>
    </source>
</evidence>